<accession>A0A1I6V5P4</accession>
<dbReference type="EMBL" id="FOZX01000016">
    <property type="protein sequence ID" value="SFT08972.1"/>
    <property type="molecule type" value="Genomic_DNA"/>
</dbReference>
<reference evidence="2" key="1">
    <citation type="submission" date="2016-10" db="EMBL/GenBank/DDBJ databases">
        <authorList>
            <person name="Varghese N."/>
            <person name="Submissions S."/>
        </authorList>
    </citation>
    <scope>NUCLEOTIDE SEQUENCE [LARGE SCALE GENOMIC DNA]</scope>
    <source>
        <strain evidence="2">DSM 44771</strain>
    </source>
</reference>
<evidence type="ECO:0000313" key="1">
    <source>
        <dbReference type="EMBL" id="SFT08972.1"/>
    </source>
</evidence>
<gene>
    <name evidence="1" type="ORF">SAMN05660874_05613</name>
</gene>
<proteinExistence type="predicted"/>
<sequence length="132" mass="14328">MNGPDEKASRSLAESTESVAAVRDAVGELDLKLNPDAGETLRSALDARLSEVDSWLSRAQNLAREAPFGQNPVATAMSGKFAGRAEGDERSLVAVLTRYREVLADARDAIEGAMRTYRETDERVADSFQKLV</sequence>
<evidence type="ECO:0000313" key="2">
    <source>
        <dbReference type="Proteomes" id="UP000198852"/>
    </source>
</evidence>
<dbReference type="RefSeq" id="WP_245776180.1">
    <property type="nucleotide sequence ID" value="NZ_FOZX01000016.1"/>
</dbReference>
<dbReference type="STRING" id="95161.SAMN05660874_05613"/>
<evidence type="ECO:0008006" key="3">
    <source>
        <dbReference type="Google" id="ProtNLM"/>
    </source>
</evidence>
<keyword evidence="2" id="KW-1185">Reference proteome</keyword>
<name>A0A1I6V5P4_9PSEU</name>
<organism evidence="1 2">
    <name type="scientific">Saccharopolyspora flava</name>
    <dbReference type="NCBI Taxonomy" id="95161"/>
    <lineage>
        <taxon>Bacteria</taxon>
        <taxon>Bacillati</taxon>
        <taxon>Actinomycetota</taxon>
        <taxon>Actinomycetes</taxon>
        <taxon>Pseudonocardiales</taxon>
        <taxon>Pseudonocardiaceae</taxon>
        <taxon>Saccharopolyspora</taxon>
    </lineage>
</organism>
<dbReference type="AlphaFoldDB" id="A0A1I6V5P4"/>
<dbReference type="Proteomes" id="UP000198852">
    <property type="component" value="Unassembled WGS sequence"/>
</dbReference>
<protein>
    <recommendedName>
        <fullName evidence="3">PE family protein</fullName>
    </recommendedName>
</protein>